<reference evidence="10 11" key="1">
    <citation type="submission" date="2017-01" db="EMBL/GenBank/DDBJ databases">
        <authorList>
            <person name="Mah S.A."/>
            <person name="Swanson W.J."/>
            <person name="Moy G.W."/>
            <person name="Vacquier V.D."/>
        </authorList>
    </citation>
    <scope>NUCLEOTIDE SEQUENCE [LARGE SCALE GENOMIC DNA]</scope>
    <source>
        <strain evidence="10 11">DSM 7027</strain>
    </source>
</reference>
<evidence type="ECO:0000256" key="4">
    <source>
        <dbReference type="ARBA" id="ARBA00022475"/>
    </source>
</evidence>
<dbReference type="FunFam" id="3.30.70.270:FF:000001">
    <property type="entry name" value="Diguanylate cyclase domain protein"/>
    <property type="match status" value="1"/>
</dbReference>
<dbReference type="EMBL" id="FTMN01000001">
    <property type="protein sequence ID" value="SIP89933.1"/>
    <property type="molecule type" value="Genomic_DNA"/>
</dbReference>
<dbReference type="AlphaFoldDB" id="A0A1N6NCW5"/>
<dbReference type="Pfam" id="PF00990">
    <property type="entry name" value="GGDEF"/>
    <property type="match status" value="1"/>
</dbReference>
<proteinExistence type="predicted"/>
<dbReference type="CDD" id="cd01949">
    <property type="entry name" value="GGDEF"/>
    <property type="match status" value="1"/>
</dbReference>
<dbReference type="InterPro" id="IPR033479">
    <property type="entry name" value="dCache_1"/>
</dbReference>
<name>A0A1N6NCW5_9GAMM</name>
<dbReference type="Gene3D" id="3.30.450.20">
    <property type="entry name" value="PAS domain"/>
    <property type="match status" value="1"/>
</dbReference>
<evidence type="ECO:0000313" key="11">
    <source>
        <dbReference type="Proteomes" id="UP000186895"/>
    </source>
</evidence>
<dbReference type="PANTHER" id="PTHR45138:SF9">
    <property type="entry name" value="DIGUANYLATE CYCLASE DGCM-RELATED"/>
    <property type="match status" value="1"/>
</dbReference>
<protein>
    <recommendedName>
        <fullName evidence="3">diguanylate cyclase</fullName>
        <ecNumber evidence="3">2.7.7.65</ecNumber>
    </recommendedName>
</protein>
<evidence type="ECO:0000256" key="1">
    <source>
        <dbReference type="ARBA" id="ARBA00001946"/>
    </source>
</evidence>
<evidence type="ECO:0000259" key="9">
    <source>
        <dbReference type="PROSITE" id="PS50887"/>
    </source>
</evidence>
<dbReference type="SUPFAM" id="SSF55073">
    <property type="entry name" value="Nucleotide cyclase"/>
    <property type="match status" value="1"/>
</dbReference>
<dbReference type="InterPro" id="IPR050469">
    <property type="entry name" value="Diguanylate_Cyclase"/>
</dbReference>
<evidence type="ECO:0000256" key="3">
    <source>
        <dbReference type="ARBA" id="ARBA00012528"/>
    </source>
</evidence>
<dbReference type="InterPro" id="IPR029151">
    <property type="entry name" value="Sensor-like_sf"/>
</dbReference>
<dbReference type="NCBIfam" id="TIGR00254">
    <property type="entry name" value="GGDEF"/>
    <property type="match status" value="1"/>
</dbReference>
<dbReference type="InterPro" id="IPR000160">
    <property type="entry name" value="GGDEF_dom"/>
</dbReference>
<keyword evidence="11" id="KW-1185">Reference proteome</keyword>
<feature type="domain" description="GGDEF" evidence="9">
    <location>
        <begin position="392"/>
        <end position="522"/>
    </location>
</feature>
<evidence type="ECO:0000256" key="7">
    <source>
        <dbReference type="ARBA" id="ARBA00023136"/>
    </source>
</evidence>
<organism evidence="10 11">
    <name type="scientific">Marinobacterium stanieri</name>
    <dbReference type="NCBI Taxonomy" id="49186"/>
    <lineage>
        <taxon>Bacteria</taxon>
        <taxon>Pseudomonadati</taxon>
        <taxon>Pseudomonadota</taxon>
        <taxon>Gammaproteobacteria</taxon>
        <taxon>Oceanospirillales</taxon>
        <taxon>Oceanospirillaceae</taxon>
        <taxon>Marinobacterium</taxon>
    </lineage>
</organism>
<evidence type="ECO:0000256" key="5">
    <source>
        <dbReference type="ARBA" id="ARBA00022692"/>
    </source>
</evidence>
<keyword evidence="4" id="KW-1003">Cell membrane</keyword>
<evidence type="ECO:0000256" key="6">
    <source>
        <dbReference type="ARBA" id="ARBA00022989"/>
    </source>
</evidence>
<comment type="subcellular location">
    <subcellularLocation>
        <location evidence="2">Cell membrane</location>
        <topology evidence="2">Multi-pass membrane protein</topology>
    </subcellularLocation>
</comment>
<dbReference type="InterPro" id="IPR029787">
    <property type="entry name" value="Nucleotide_cyclase"/>
</dbReference>
<dbReference type="STRING" id="49186.SAMN05421647_101227"/>
<dbReference type="InterPro" id="IPR043128">
    <property type="entry name" value="Rev_trsase/Diguanyl_cyclase"/>
</dbReference>
<dbReference type="SUPFAM" id="SSF103190">
    <property type="entry name" value="Sensory domain-like"/>
    <property type="match status" value="2"/>
</dbReference>
<evidence type="ECO:0000256" key="8">
    <source>
        <dbReference type="ARBA" id="ARBA00034247"/>
    </source>
</evidence>
<dbReference type="SMART" id="SM00267">
    <property type="entry name" value="GGDEF"/>
    <property type="match status" value="1"/>
</dbReference>
<keyword evidence="6" id="KW-1133">Transmembrane helix</keyword>
<dbReference type="Pfam" id="PF02743">
    <property type="entry name" value="dCache_1"/>
    <property type="match status" value="1"/>
</dbReference>
<comment type="cofactor">
    <cofactor evidence="1">
        <name>Mg(2+)</name>
        <dbReference type="ChEBI" id="CHEBI:18420"/>
    </cofactor>
</comment>
<dbReference type="CDD" id="cd18773">
    <property type="entry name" value="PDC1_HK_sensor"/>
    <property type="match status" value="1"/>
</dbReference>
<sequence length="522" mass="58345">MFAKNFLQFNLKHLILLLAFSSAAITLLNSLSASYQVQRKLLIQQSLDSNQVYARKLATSTENFLQASQQQLAVTAEELVPELHKQDKVQAIANRLRRLTESFNSVVIVSAEGEVLATSPEALRIVGHHLQSPGALEALKERKPLISEAYLSAANNLLVFISHPLFAETGEYLGYIGGSIYLKERSILNSLLGTHYYKDGSYLFVVDQNRRLLYHPNAERVGERVHDNAVIEQVVSGNEGSDQVQNSQGIEMLAGFAPVGSANWGIVAQRPLEATLAPLNSQMHAVIYHTLPLALVTLLLIWWLARLVSKPLWQLADNAQSLDKPCTPDRIKRVRSWYFESAELKRAMLLGINLLHTRIGELKNDAETDPLTGLSNRRGSELTLALLHEKQVPFSVLAIDIDHFKQVNDTYGHDCGDEVLKSLAEILKSCTRQEDLACRTGGEEFMILLPNVHLQGAQELAERLRKAVAKYLFAEVGVLTISIGVAEWPEQADEPAKVLKYADHALYRAKKRGRNRTEMYQK</sequence>
<dbReference type="PANTHER" id="PTHR45138">
    <property type="entry name" value="REGULATORY COMPONENTS OF SENSORY TRANSDUCTION SYSTEM"/>
    <property type="match status" value="1"/>
</dbReference>
<gene>
    <name evidence="10" type="ORF">SAMN05421647_101227</name>
</gene>
<dbReference type="GO" id="GO:0052621">
    <property type="term" value="F:diguanylate cyclase activity"/>
    <property type="evidence" value="ECO:0007669"/>
    <property type="project" value="UniProtKB-EC"/>
</dbReference>
<dbReference type="Proteomes" id="UP000186895">
    <property type="component" value="Unassembled WGS sequence"/>
</dbReference>
<dbReference type="GO" id="GO:0005886">
    <property type="term" value="C:plasma membrane"/>
    <property type="evidence" value="ECO:0007669"/>
    <property type="project" value="UniProtKB-SubCell"/>
</dbReference>
<accession>A0A1N6NCW5</accession>
<keyword evidence="5" id="KW-0812">Transmembrane</keyword>
<dbReference type="EC" id="2.7.7.65" evidence="3"/>
<evidence type="ECO:0000256" key="2">
    <source>
        <dbReference type="ARBA" id="ARBA00004651"/>
    </source>
</evidence>
<comment type="catalytic activity">
    <reaction evidence="8">
        <text>2 GTP = 3',3'-c-di-GMP + 2 diphosphate</text>
        <dbReference type="Rhea" id="RHEA:24898"/>
        <dbReference type="ChEBI" id="CHEBI:33019"/>
        <dbReference type="ChEBI" id="CHEBI:37565"/>
        <dbReference type="ChEBI" id="CHEBI:58805"/>
        <dbReference type="EC" id="2.7.7.65"/>
    </reaction>
</comment>
<dbReference type="PROSITE" id="PS50887">
    <property type="entry name" value="GGDEF"/>
    <property type="match status" value="1"/>
</dbReference>
<keyword evidence="7" id="KW-0472">Membrane</keyword>
<dbReference type="Gene3D" id="3.30.70.270">
    <property type="match status" value="1"/>
</dbReference>
<evidence type="ECO:0000313" key="10">
    <source>
        <dbReference type="EMBL" id="SIP89933.1"/>
    </source>
</evidence>
<dbReference type="eggNOG" id="COG3706">
    <property type="taxonomic scope" value="Bacteria"/>
</dbReference>
<dbReference type="CDD" id="cd12912">
    <property type="entry name" value="PDC2_MCP_like"/>
    <property type="match status" value="1"/>
</dbReference>
<dbReference type="RefSeq" id="WP_076460170.1">
    <property type="nucleotide sequence ID" value="NZ_FTMN01000001.1"/>
</dbReference>